<dbReference type="EC" id="4.-.-.-" evidence="4"/>
<proteinExistence type="inferred from homology"/>
<dbReference type="SUPFAM" id="SSF143975">
    <property type="entry name" value="IlvD/EDD N-terminal domain-like"/>
    <property type="match status" value="1"/>
</dbReference>
<evidence type="ECO:0000256" key="1">
    <source>
        <dbReference type="ARBA" id="ARBA00006486"/>
    </source>
</evidence>
<evidence type="ECO:0000313" key="5">
    <source>
        <dbReference type="Proteomes" id="UP000033423"/>
    </source>
</evidence>
<evidence type="ECO:0000313" key="4">
    <source>
        <dbReference type="EMBL" id="KJU83772.1"/>
    </source>
</evidence>
<dbReference type="AlphaFoldDB" id="A0A0F3GPP3"/>
<gene>
    <name evidence="4" type="ORF">MBAV_004034</name>
</gene>
<dbReference type="PANTHER" id="PTHR43661:SF3">
    <property type="entry name" value="D-XYLONATE DEHYDRATASE YAGF-RELATED"/>
    <property type="match status" value="1"/>
</dbReference>
<accession>A0A0F3GPP3</accession>
<comment type="caution">
    <text evidence="4">The sequence shown here is derived from an EMBL/GenBank/DDBJ whole genome shotgun (WGS) entry which is preliminary data.</text>
</comment>
<keyword evidence="2 4" id="KW-0456">Lyase</keyword>
<sequence>MLLTNCDKITPGMLMAAARVNIPAIVVTAGPMHSGRISDKRLSLVNDTFEAVGRYQKGLIGDSELQALEMCACPGVGSCQGMYTANTMACVT</sequence>
<dbReference type="InterPro" id="IPR020558">
    <property type="entry name" value="DiOHA_6PGluconate_deHydtase_CS"/>
</dbReference>
<evidence type="ECO:0000259" key="3">
    <source>
        <dbReference type="Pfam" id="PF00920"/>
    </source>
</evidence>
<feature type="domain" description="Dihydroxy-acid/6-phosphogluconate dehydratase N-terminal" evidence="3">
    <location>
        <begin position="2"/>
        <end position="92"/>
    </location>
</feature>
<dbReference type="Proteomes" id="UP000033423">
    <property type="component" value="Unassembled WGS sequence"/>
</dbReference>
<keyword evidence="5" id="KW-1185">Reference proteome</keyword>
<dbReference type="GO" id="GO:0005829">
    <property type="term" value="C:cytosol"/>
    <property type="evidence" value="ECO:0007669"/>
    <property type="project" value="TreeGrafter"/>
</dbReference>
<organism evidence="4 5">
    <name type="scientific">Candidatus Magnetobacterium bavaricum</name>
    <dbReference type="NCBI Taxonomy" id="29290"/>
    <lineage>
        <taxon>Bacteria</taxon>
        <taxon>Pseudomonadati</taxon>
        <taxon>Nitrospirota</taxon>
        <taxon>Thermodesulfovibrionia</taxon>
        <taxon>Thermodesulfovibrionales</taxon>
        <taxon>Candidatus Magnetobacteriaceae</taxon>
        <taxon>Candidatus Magnetobacterium</taxon>
    </lineage>
</organism>
<dbReference type="Pfam" id="PF00920">
    <property type="entry name" value="ILVD_EDD_N"/>
    <property type="match status" value="1"/>
</dbReference>
<comment type="similarity">
    <text evidence="1">Belongs to the IlvD/Edd family.</text>
</comment>
<name>A0A0F3GPP3_9BACT</name>
<feature type="non-terminal residue" evidence="4">
    <location>
        <position position="92"/>
    </location>
</feature>
<dbReference type="InterPro" id="IPR037237">
    <property type="entry name" value="IlvD/EDD_N"/>
</dbReference>
<dbReference type="PROSITE" id="PS00886">
    <property type="entry name" value="ILVD_EDD_1"/>
    <property type="match status" value="1"/>
</dbReference>
<dbReference type="PANTHER" id="PTHR43661">
    <property type="entry name" value="D-XYLONATE DEHYDRATASE"/>
    <property type="match status" value="1"/>
</dbReference>
<dbReference type="EMBL" id="LACI01001729">
    <property type="protein sequence ID" value="KJU83772.1"/>
    <property type="molecule type" value="Genomic_DNA"/>
</dbReference>
<dbReference type="InterPro" id="IPR000581">
    <property type="entry name" value="ILV_EDD_N"/>
</dbReference>
<evidence type="ECO:0000256" key="2">
    <source>
        <dbReference type="ARBA" id="ARBA00023239"/>
    </source>
</evidence>
<protein>
    <submittedName>
        <fullName evidence="4">Dihydroxy-acid and 6-phosphogluconate dehydratase</fullName>
        <ecNumber evidence="4">4.-.-.-</ecNumber>
    </submittedName>
</protein>
<dbReference type="GO" id="GO:0016836">
    <property type="term" value="F:hydro-lyase activity"/>
    <property type="evidence" value="ECO:0007669"/>
    <property type="project" value="TreeGrafter"/>
</dbReference>
<reference evidence="4 5" key="1">
    <citation type="submission" date="2015-02" db="EMBL/GenBank/DDBJ databases">
        <title>Single-cell genomics of uncultivated deep-branching MTB reveals a conserved set of magnetosome genes.</title>
        <authorList>
            <person name="Kolinko S."/>
            <person name="Richter M."/>
            <person name="Glockner F.O."/>
            <person name="Brachmann A."/>
            <person name="Schuler D."/>
        </authorList>
    </citation>
    <scope>NUCLEOTIDE SEQUENCE [LARGE SCALE GENOMIC DNA]</scope>
    <source>
        <strain evidence="4">TM-1</strain>
    </source>
</reference>